<comment type="similarity">
    <text evidence="2 10">Belongs to the disproportionating enzyme family.</text>
</comment>
<evidence type="ECO:0000256" key="9">
    <source>
        <dbReference type="ARBA" id="ARBA00031501"/>
    </source>
</evidence>
<dbReference type="Gene3D" id="3.20.20.80">
    <property type="entry name" value="Glycosidases"/>
    <property type="match status" value="1"/>
</dbReference>
<evidence type="ECO:0000313" key="12">
    <source>
        <dbReference type="EMBL" id="XDS47076.1"/>
    </source>
</evidence>
<proteinExistence type="inferred from homology"/>
<dbReference type="AlphaFoldDB" id="A0AB39UG84"/>
<keyword evidence="5 10" id="KW-0328">Glycosyltransferase</keyword>
<accession>A0AB39UG84</accession>
<dbReference type="EMBL" id="CP129683">
    <property type="protein sequence ID" value="XDS51287.1"/>
    <property type="molecule type" value="Genomic_DNA"/>
</dbReference>
<evidence type="ECO:0000313" key="13">
    <source>
        <dbReference type="EMBL" id="XDS48218.1"/>
    </source>
</evidence>
<dbReference type="InterPro" id="IPR003385">
    <property type="entry name" value="Glyco_hydro_77"/>
</dbReference>
<evidence type="ECO:0000259" key="11">
    <source>
        <dbReference type="Pfam" id="PF21226"/>
    </source>
</evidence>
<dbReference type="InterPro" id="IPR017853">
    <property type="entry name" value="GH"/>
</dbReference>
<dbReference type="SUPFAM" id="SSF51445">
    <property type="entry name" value="(Trans)glycosidases"/>
    <property type="match status" value="1"/>
</dbReference>
<evidence type="ECO:0000256" key="7">
    <source>
        <dbReference type="ARBA" id="ARBA00023277"/>
    </source>
</evidence>
<dbReference type="GO" id="GO:0005975">
    <property type="term" value="P:carbohydrate metabolic process"/>
    <property type="evidence" value="ECO:0007669"/>
    <property type="project" value="InterPro"/>
</dbReference>
<protein>
    <recommendedName>
        <fullName evidence="4 10">4-alpha-glucanotransferase</fullName>
        <ecNumber evidence="3 10">2.4.1.25</ecNumber>
    </recommendedName>
    <alternativeName>
        <fullName evidence="8 10">Amylomaltase</fullName>
    </alternativeName>
    <alternativeName>
        <fullName evidence="9 10">Disproportionating enzyme</fullName>
    </alternativeName>
</protein>
<organism evidence="13">
    <name type="scientific">Bifidobacterium fermentum</name>
    <dbReference type="NCBI Taxonomy" id="3059035"/>
    <lineage>
        <taxon>Bacteria</taxon>
        <taxon>Bacillati</taxon>
        <taxon>Actinomycetota</taxon>
        <taxon>Actinomycetes</taxon>
        <taxon>Bifidobacteriales</taxon>
        <taxon>Bifidobacteriaceae</taxon>
        <taxon>Bifidobacterium</taxon>
    </lineage>
</organism>
<evidence type="ECO:0000313" key="14">
    <source>
        <dbReference type="EMBL" id="XDS51287.1"/>
    </source>
</evidence>
<dbReference type="EMBL" id="CP129682">
    <property type="protein sequence ID" value="XDS48218.1"/>
    <property type="molecule type" value="Genomic_DNA"/>
</dbReference>
<dbReference type="InterPro" id="IPR048458">
    <property type="entry name" value="MalQ_N"/>
</dbReference>
<dbReference type="Pfam" id="PF21226">
    <property type="entry name" value="MalQ_N"/>
    <property type="match status" value="1"/>
</dbReference>
<sequence>MVHKTESDFRQSRPLIRLAKSLGISSSYVGQSHDYHEISDEVLISVIGSMGYDASSDEKIRESSRRIRAQEYSRLIPHTVLHVQGAESTVQVNTTMLESPTGTITLEDGRTFGGRLRVEAGDGSAAVPFQNTFITKTSLVLPVDIPVGYHRLTVKAGKSSSEATLICAPKRIPLDRDLELTRPWGWMAQLYSIRSGESWGIGDFADLSRLLVDAKRKTGADFMMINPLHASEPVTPLTPSPYLPSSRNFLNFTYIHPETIEEYSLLGQESVDKISKLHDSVKELNANSELLDRDAMWHAKMPALWTVFKAGRTFERQQQFDAFRTRRGAELTAYATWCLAYDKWGEPTHDNSSWIHAFDIDSPEVHKLCSQYPDTLSFYEWLEWIADEQFEAAQRNAKAAGMRIGIMADLAVGVHSLGSDVWGNPERYARGATVGAPPDYFNQQGQNWSQPPFEPHNLAETGYKVYREMIHSMFAHAGALRIDHILGLFRLWWIPSGRGSQDGAYVNYDPAVMLGILAIEAQRANGVVVGEDLGIVPDYVRESLKSHGILGCVVEWFEQRDGTFVEPKDWTASAVASLNTHDMPPAAGYLRFEHVRLRDSLHLLTEPLDQVMAAARIEQRSLMNVLVEGGWIKREWLTDIRGHEQDIVEGQYKALCASPCKLLAVSIADGVGEGRTQNQPGTNNEYPNWRIPLADSNGDVVPVEELFIHQRLQSLTHVMHRHC</sequence>
<keyword evidence="6 10" id="KW-0808">Transferase</keyword>
<dbReference type="RefSeq" id="WP_369342250.1">
    <property type="nucleotide sequence ID" value="NZ_CP129675.1"/>
</dbReference>
<evidence type="ECO:0000256" key="2">
    <source>
        <dbReference type="ARBA" id="ARBA00005684"/>
    </source>
</evidence>
<evidence type="ECO:0000256" key="10">
    <source>
        <dbReference type="RuleBase" id="RU361207"/>
    </source>
</evidence>
<dbReference type="PANTHER" id="PTHR32438">
    <property type="entry name" value="4-ALPHA-GLUCANOTRANSFERASE DPE1, CHLOROPLASTIC/AMYLOPLASTIC"/>
    <property type="match status" value="1"/>
</dbReference>
<reference evidence="13" key="1">
    <citation type="submission" date="2023-07" db="EMBL/GenBank/DDBJ databases">
        <title>Bifidobacterium aquikefiriaerophilum sp. nov. and Bifidobacterium eccum sp. nov., isolated from water kefir.</title>
        <authorList>
            <person name="Breselge S."/>
            <person name="Bellassi P."/>
            <person name="Barcenilla C."/>
            <person name="Alvarez-Ordonez A."/>
            <person name="Morelli L."/>
            <person name="Cotter P.D."/>
        </authorList>
    </citation>
    <scope>NUCLEOTIDE SEQUENCE</scope>
    <source>
        <strain evidence="14">WK012_4_13</strain>
        <strain evidence="13">WK013_4_14</strain>
        <strain evidence="12">WK048_4_13</strain>
    </source>
</reference>
<dbReference type="Pfam" id="PF02446">
    <property type="entry name" value="Glyco_hydro_77"/>
    <property type="match status" value="1"/>
</dbReference>
<dbReference type="NCBIfam" id="TIGR00217">
    <property type="entry name" value="malQ"/>
    <property type="match status" value="1"/>
</dbReference>
<gene>
    <name evidence="13" type="primary">malQ</name>
    <name evidence="14" type="ORF">QN062_03700</name>
    <name evidence="13" type="ORF">QN216_07715</name>
    <name evidence="12" type="ORF">QN217_02745</name>
</gene>
<evidence type="ECO:0000256" key="1">
    <source>
        <dbReference type="ARBA" id="ARBA00000439"/>
    </source>
</evidence>
<dbReference type="KEGG" id="bfk:QN062_03700"/>
<keyword evidence="7 10" id="KW-0119">Carbohydrate metabolism</keyword>
<evidence type="ECO:0000256" key="3">
    <source>
        <dbReference type="ARBA" id="ARBA00012560"/>
    </source>
</evidence>
<dbReference type="EMBL" id="CP129675">
    <property type="protein sequence ID" value="XDS47076.1"/>
    <property type="molecule type" value="Genomic_DNA"/>
</dbReference>
<evidence type="ECO:0000256" key="8">
    <source>
        <dbReference type="ARBA" id="ARBA00031423"/>
    </source>
</evidence>
<evidence type="ECO:0000256" key="4">
    <source>
        <dbReference type="ARBA" id="ARBA00020295"/>
    </source>
</evidence>
<name>A0AB39UG84_9BIFI</name>
<comment type="catalytic activity">
    <reaction evidence="1 10">
        <text>Transfers a segment of a (1-&gt;4)-alpha-D-glucan to a new position in an acceptor, which may be glucose or a (1-&gt;4)-alpha-D-glucan.</text>
        <dbReference type="EC" id="2.4.1.25"/>
    </reaction>
</comment>
<dbReference type="PANTHER" id="PTHR32438:SF5">
    <property type="entry name" value="4-ALPHA-GLUCANOTRANSFERASE DPE1, CHLOROPLASTIC_AMYLOPLASTIC"/>
    <property type="match status" value="1"/>
</dbReference>
<dbReference type="EC" id="2.4.1.25" evidence="3 10"/>
<evidence type="ECO:0000256" key="5">
    <source>
        <dbReference type="ARBA" id="ARBA00022676"/>
    </source>
</evidence>
<feature type="domain" description="MalQ N-terminal beta-sandwich" evidence="11">
    <location>
        <begin position="76"/>
        <end position="169"/>
    </location>
</feature>
<evidence type="ECO:0000256" key="6">
    <source>
        <dbReference type="ARBA" id="ARBA00022679"/>
    </source>
</evidence>
<dbReference type="GO" id="GO:0004134">
    <property type="term" value="F:4-alpha-glucanotransferase activity"/>
    <property type="evidence" value="ECO:0007669"/>
    <property type="project" value="UniProtKB-EC"/>
</dbReference>